<dbReference type="EMBL" id="CM037013">
    <property type="protein sequence ID" value="KAH7688114.1"/>
    <property type="molecule type" value="Genomic_DNA"/>
</dbReference>
<protein>
    <submittedName>
        <fullName evidence="1">Uncharacterized protein</fullName>
    </submittedName>
</protein>
<gene>
    <name evidence="1" type="ORF">IHE45_03G011100</name>
</gene>
<organism evidence="1 2">
    <name type="scientific">Dioscorea alata</name>
    <name type="common">Purple yam</name>
    <dbReference type="NCBI Taxonomy" id="55571"/>
    <lineage>
        <taxon>Eukaryota</taxon>
        <taxon>Viridiplantae</taxon>
        <taxon>Streptophyta</taxon>
        <taxon>Embryophyta</taxon>
        <taxon>Tracheophyta</taxon>
        <taxon>Spermatophyta</taxon>
        <taxon>Magnoliopsida</taxon>
        <taxon>Liliopsida</taxon>
        <taxon>Dioscoreales</taxon>
        <taxon>Dioscoreaceae</taxon>
        <taxon>Dioscorea</taxon>
    </lineage>
</organism>
<evidence type="ECO:0000313" key="2">
    <source>
        <dbReference type="Proteomes" id="UP000827976"/>
    </source>
</evidence>
<sequence>MKKKKKKVKLQSSKTMATISIQFHPTFLTGNPLRPITKLNCKSHPLSLLPCTTASIHPNHSQLKKDELKLAKLAMVTLAAGVLAVTPVQDATAAKTGGRIGGQAFRSPAPPRSSGPRINNSRTNIFINPPIAPPLVGGYGYGGYGWSPFTFFVPGPSVVVGFGGGFELFAAIVVFGIIANVLRRFTRGREEDEDDY</sequence>
<reference evidence="2" key="1">
    <citation type="journal article" date="2022" name="Nat. Commun.">
        <title>Chromosome evolution and the genetic basis of agronomically important traits in greater yam.</title>
        <authorList>
            <person name="Bredeson J.V."/>
            <person name="Lyons J.B."/>
            <person name="Oniyinde I.O."/>
            <person name="Okereke N.R."/>
            <person name="Kolade O."/>
            <person name="Nnabue I."/>
            <person name="Nwadili C.O."/>
            <person name="Hribova E."/>
            <person name="Parker M."/>
            <person name="Nwogha J."/>
            <person name="Shu S."/>
            <person name="Carlson J."/>
            <person name="Kariba R."/>
            <person name="Muthemba S."/>
            <person name="Knop K."/>
            <person name="Barton G.J."/>
            <person name="Sherwood A.V."/>
            <person name="Lopez-Montes A."/>
            <person name="Asiedu R."/>
            <person name="Jamnadass R."/>
            <person name="Muchugi A."/>
            <person name="Goodstein D."/>
            <person name="Egesi C.N."/>
            <person name="Featherston J."/>
            <person name="Asfaw A."/>
            <person name="Simpson G.G."/>
            <person name="Dolezel J."/>
            <person name="Hendre P.S."/>
            <person name="Van Deynze A."/>
            <person name="Kumar P.L."/>
            <person name="Obidiegwu J.E."/>
            <person name="Bhattacharjee R."/>
            <person name="Rokhsar D.S."/>
        </authorList>
    </citation>
    <scope>NUCLEOTIDE SEQUENCE [LARGE SCALE GENOMIC DNA]</scope>
    <source>
        <strain evidence="2">cv. TDa95/00328</strain>
    </source>
</reference>
<evidence type="ECO:0000313" key="1">
    <source>
        <dbReference type="EMBL" id="KAH7688114.1"/>
    </source>
</evidence>
<name>A0ACB7WJN6_DIOAL</name>
<comment type="caution">
    <text evidence="1">The sequence shown here is derived from an EMBL/GenBank/DDBJ whole genome shotgun (WGS) entry which is preliminary data.</text>
</comment>
<dbReference type="Proteomes" id="UP000827976">
    <property type="component" value="Chromosome 3"/>
</dbReference>
<proteinExistence type="predicted"/>
<keyword evidence="2" id="KW-1185">Reference proteome</keyword>
<accession>A0ACB7WJN6</accession>